<dbReference type="SUPFAM" id="SSF47336">
    <property type="entry name" value="ACP-like"/>
    <property type="match status" value="1"/>
</dbReference>
<reference evidence="2 3" key="1">
    <citation type="submission" date="2019-10" db="EMBL/GenBank/DDBJ databases">
        <title>Paraburkholderia sp. isolated from nodules of Mimosa pudica from Brazilian Atlantic Forest soils.</title>
        <authorList>
            <person name="Paulitsch F."/>
            <person name="Hungria M."/>
            <person name="Dall'Agnol R."/>
        </authorList>
    </citation>
    <scope>NUCLEOTIDE SEQUENCE [LARGE SCALE GENOMIC DNA]</scope>
    <source>
        <strain evidence="2 3">CNPSo 3157</strain>
    </source>
</reference>
<accession>A0A7X1TLJ8</accession>
<dbReference type="RefSeq" id="WP_152768164.1">
    <property type="nucleotide sequence ID" value="NZ_WHNP01000132.1"/>
</dbReference>
<sequence>MSLPALHSDGALAQRAADQRLLAIVSELAKELQRAAFEPNKITLATRFESELGLGSLACAELLSRVEQAFARNCPSTFLRGQTA</sequence>
<comment type="caution">
    <text evidence="2">The sequence shown here is derived from an EMBL/GenBank/DDBJ whole genome shotgun (WGS) entry which is preliminary data.</text>
</comment>
<dbReference type="Proteomes" id="UP000484381">
    <property type="component" value="Unassembled WGS sequence"/>
</dbReference>
<dbReference type="Pfam" id="PF00550">
    <property type="entry name" value="PP-binding"/>
    <property type="match status" value="1"/>
</dbReference>
<keyword evidence="3" id="KW-1185">Reference proteome</keyword>
<evidence type="ECO:0000313" key="3">
    <source>
        <dbReference type="Proteomes" id="UP000484381"/>
    </source>
</evidence>
<organism evidence="2 3">
    <name type="scientific">Paraburkholderia franconis</name>
    <dbReference type="NCBI Taxonomy" id="2654983"/>
    <lineage>
        <taxon>Bacteria</taxon>
        <taxon>Pseudomonadati</taxon>
        <taxon>Pseudomonadota</taxon>
        <taxon>Betaproteobacteria</taxon>
        <taxon>Burkholderiales</taxon>
        <taxon>Burkholderiaceae</taxon>
        <taxon>Paraburkholderia</taxon>
    </lineage>
</organism>
<dbReference type="PROSITE" id="PS50075">
    <property type="entry name" value="CARRIER"/>
    <property type="match status" value="1"/>
</dbReference>
<dbReference type="InterPro" id="IPR009081">
    <property type="entry name" value="PP-bd_ACP"/>
</dbReference>
<gene>
    <name evidence="2" type="ORF">GCT13_45235</name>
</gene>
<dbReference type="Gene3D" id="1.10.1200.10">
    <property type="entry name" value="ACP-like"/>
    <property type="match status" value="1"/>
</dbReference>
<proteinExistence type="predicted"/>
<name>A0A7X1TLJ8_9BURK</name>
<dbReference type="InterPro" id="IPR036736">
    <property type="entry name" value="ACP-like_sf"/>
</dbReference>
<evidence type="ECO:0000313" key="2">
    <source>
        <dbReference type="EMBL" id="MPW23715.1"/>
    </source>
</evidence>
<protein>
    <recommendedName>
        <fullName evidence="1">Carrier domain-containing protein</fullName>
    </recommendedName>
</protein>
<dbReference type="AlphaFoldDB" id="A0A7X1TLJ8"/>
<feature type="domain" description="Carrier" evidence="1">
    <location>
        <begin position="15"/>
        <end position="84"/>
    </location>
</feature>
<dbReference type="EMBL" id="WHNP01000132">
    <property type="protein sequence ID" value="MPW23715.1"/>
    <property type="molecule type" value="Genomic_DNA"/>
</dbReference>
<evidence type="ECO:0000259" key="1">
    <source>
        <dbReference type="PROSITE" id="PS50075"/>
    </source>
</evidence>